<dbReference type="InParanoid" id="A0A2K1JYH9"/>
<keyword evidence="4" id="KW-1185">Reference proteome</keyword>
<feature type="region of interest" description="Disordered" evidence="1">
    <location>
        <begin position="1"/>
        <end position="55"/>
    </location>
</feature>
<dbReference type="AlphaFoldDB" id="A0A2K1JYH9"/>
<accession>A0A2K1JYH9</accession>
<name>A0A2K1JYH9_PHYPA</name>
<organism evidence="2">
    <name type="scientific">Physcomitrium patens</name>
    <name type="common">Spreading-leaved earth moss</name>
    <name type="synonym">Physcomitrella patens</name>
    <dbReference type="NCBI Taxonomy" id="3218"/>
    <lineage>
        <taxon>Eukaryota</taxon>
        <taxon>Viridiplantae</taxon>
        <taxon>Streptophyta</taxon>
        <taxon>Embryophyta</taxon>
        <taxon>Bryophyta</taxon>
        <taxon>Bryophytina</taxon>
        <taxon>Bryopsida</taxon>
        <taxon>Funariidae</taxon>
        <taxon>Funariales</taxon>
        <taxon>Funariaceae</taxon>
        <taxon>Physcomitrium</taxon>
    </lineage>
</organism>
<proteinExistence type="predicted"/>
<dbReference type="EMBL" id="ABEU02000010">
    <property type="protein sequence ID" value="PNR46586.1"/>
    <property type="molecule type" value="Genomic_DNA"/>
</dbReference>
<evidence type="ECO:0000313" key="2">
    <source>
        <dbReference type="EMBL" id="PNR46586.1"/>
    </source>
</evidence>
<reference evidence="3" key="3">
    <citation type="submission" date="2020-12" db="UniProtKB">
        <authorList>
            <consortium name="EnsemblPlants"/>
        </authorList>
    </citation>
    <scope>IDENTIFICATION</scope>
</reference>
<feature type="compositionally biased region" description="Basic residues" evidence="1">
    <location>
        <begin position="18"/>
        <end position="27"/>
    </location>
</feature>
<dbReference type="EnsemblPlants" id="Pp3c10_10690V3.1">
    <property type="protein sequence ID" value="PAC:32901763.CDS.1"/>
    <property type="gene ID" value="Pp3c10_10690"/>
</dbReference>
<dbReference type="Gramene" id="Pp3c10_10690V3.1">
    <property type="protein sequence ID" value="PAC:32901763.CDS.1"/>
    <property type="gene ID" value="Pp3c10_10690"/>
</dbReference>
<reference evidence="2 4" key="1">
    <citation type="journal article" date="2008" name="Science">
        <title>The Physcomitrella genome reveals evolutionary insights into the conquest of land by plants.</title>
        <authorList>
            <person name="Rensing S."/>
            <person name="Lang D."/>
            <person name="Zimmer A."/>
            <person name="Terry A."/>
            <person name="Salamov A."/>
            <person name="Shapiro H."/>
            <person name="Nishiyama T."/>
            <person name="Perroud P.-F."/>
            <person name="Lindquist E."/>
            <person name="Kamisugi Y."/>
            <person name="Tanahashi T."/>
            <person name="Sakakibara K."/>
            <person name="Fujita T."/>
            <person name="Oishi K."/>
            <person name="Shin-I T."/>
            <person name="Kuroki Y."/>
            <person name="Toyoda A."/>
            <person name="Suzuki Y."/>
            <person name="Hashimoto A."/>
            <person name="Yamaguchi K."/>
            <person name="Sugano A."/>
            <person name="Kohara Y."/>
            <person name="Fujiyama A."/>
            <person name="Anterola A."/>
            <person name="Aoki S."/>
            <person name="Ashton N."/>
            <person name="Barbazuk W.B."/>
            <person name="Barker E."/>
            <person name="Bennetzen J."/>
            <person name="Bezanilla M."/>
            <person name="Blankenship R."/>
            <person name="Cho S.H."/>
            <person name="Dutcher S."/>
            <person name="Estelle M."/>
            <person name="Fawcett J.A."/>
            <person name="Gundlach H."/>
            <person name="Hanada K."/>
            <person name="Heyl A."/>
            <person name="Hicks K.A."/>
            <person name="Hugh J."/>
            <person name="Lohr M."/>
            <person name="Mayer K."/>
            <person name="Melkozernov A."/>
            <person name="Murata T."/>
            <person name="Nelson D."/>
            <person name="Pils B."/>
            <person name="Prigge M."/>
            <person name="Reiss B."/>
            <person name="Renner T."/>
            <person name="Rombauts S."/>
            <person name="Rushton P."/>
            <person name="Sanderfoot A."/>
            <person name="Schween G."/>
            <person name="Shiu S.-H."/>
            <person name="Stueber K."/>
            <person name="Theodoulou F.L."/>
            <person name="Tu H."/>
            <person name="Van de Peer Y."/>
            <person name="Verrier P.J."/>
            <person name="Waters E."/>
            <person name="Wood A."/>
            <person name="Yang L."/>
            <person name="Cove D."/>
            <person name="Cuming A."/>
            <person name="Hasebe M."/>
            <person name="Lucas S."/>
            <person name="Mishler D.B."/>
            <person name="Reski R."/>
            <person name="Grigoriev I."/>
            <person name="Quatrano R.S."/>
            <person name="Boore J.L."/>
        </authorList>
    </citation>
    <scope>NUCLEOTIDE SEQUENCE [LARGE SCALE GENOMIC DNA]</scope>
    <source>
        <strain evidence="3 4">cv. Gransden 2004</strain>
    </source>
</reference>
<evidence type="ECO:0000313" key="4">
    <source>
        <dbReference type="Proteomes" id="UP000006727"/>
    </source>
</evidence>
<dbReference type="Proteomes" id="UP000006727">
    <property type="component" value="Chromosome 10"/>
</dbReference>
<evidence type="ECO:0000256" key="1">
    <source>
        <dbReference type="SAM" id="MobiDB-lite"/>
    </source>
</evidence>
<gene>
    <name evidence="2" type="ORF">PHYPA_013705</name>
</gene>
<evidence type="ECO:0000313" key="3">
    <source>
        <dbReference type="EnsemblPlants" id="PAC:32901763.CDS.1"/>
    </source>
</evidence>
<protein>
    <submittedName>
        <fullName evidence="2 3">Uncharacterized protein</fullName>
    </submittedName>
</protein>
<feature type="compositionally biased region" description="Low complexity" evidence="1">
    <location>
        <begin position="28"/>
        <end position="55"/>
    </location>
</feature>
<reference evidence="2 4" key="2">
    <citation type="journal article" date="2018" name="Plant J.">
        <title>The Physcomitrella patens chromosome-scale assembly reveals moss genome structure and evolution.</title>
        <authorList>
            <person name="Lang D."/>
            <person name="Ullrich K.K."/>
            <person name="Murat F."/>
            <person name="Fuchs J."/>
            <person name="Jenkins J."/>
            <person name="Haas F.B."/>
            <person name="Piednoel M."/>
            <person name="Gundlach H."/>
            <person name="Van Bel M."/>
            <person name="Meyberg R."/>
            <person name="Vives C."/>
            <person name="Morata J."/>
            <person name="Symeonidi A."/>
            <person name="Hiss M."/>
            <person name="Muchero W."/>
            <person name="Kamisugi Y."/>
            <person name="Saleh O."/>
            <person name="Blanc G."/>
            <person name="Decker E.L."/>
            <person name="van Gessel N."/>
            <person name="Grimwood J."/>
            <person name="Hayes R.D."/>
            <person name="Graham S.W."/>
            <person name="Gunter L.E."/>
            <person name="McDaniel S.F."/>
            <person name="Hoernstein S.N.W."/>
            <person name="Larsson A."/>
            <person name="Li F.W."/>
            <person name="Perroud P.F."/>
            <person name="Phillips J."/>
            <person name="Ranjan P."/>
            <person name="Rokshar D.S."/>
            <person name="Rothfels C.J."/>
            <person name="Schneider L."/>
            <person name="Shu S."/>
            <person name="Stevenson D.W."/>
            <person name="Thummler F."/>
            <person name="Tillich M."/>
            <person name="Villarreal Aguilar J.C."/>
            <person name="Widiez T."/>
            <person name="Wong G.K."/>
            <person name="Wymore A."/>
            <person name="Zhang Y."/>
            <person name="Zimmer A.D."/>
            <person name="Quatrano R.S."/>
            <person name="Mayer K.F.X."/>
            <person name="Goodstein D."/>
            <person name="Casacuberta J.M."/>
            <person name="Vandepoele K."/>
            <person name="Reski R."/>
            <person name="Cuming A.C."/>
            <person name="Tuskan G.A."/>
            <person name="Maumus F."/>
            <person name="Salse J."/>
            <person name="Schmutz J."/>
            <person name="Rensing S.A."/>
        </authorList>
    </citation>
    <scope>NUCLEOTIDE SEQUENCE [LARGE SCALE GENOMIC DNA]</scope>
    <source>
        <strain evidence="3 4">cv. Gransden 2004</strain>
    </source>
</reference>
<sequence length="68" mass="7735">MPCRAIATPPIPAPERKKGSRHRRRSRSLSLSLCNEVLDPSPQDTPQDPLPLPLIRRPLSCRSWGRLR</sequence>